<dbReference type="EMBL" id="LSMT01000056">
    <property type="protein sequence ID" value="PFX30074.1"/>
    <property type="molecule type" value="Genomic_DNA"/>
</dbReference>
<proteinExistence type="predicted"/>
<sequence>MLCNLVRGPQCFQQSNTKEQRKKLREIKQELLSAFRNREQLREKRLGRDKNRDDPETINSGDVRVRAAKSLRFSTETSHVYSDPAACTSHATPLAQSTPTPSSRQAFLFTGISPIQTKNNAFSDSQGDVHGDHCNVSTGFHLSKPGCSDSTIVKLHVHYPSKNLNKTLVGSHQTLGKALAHGVPSQIAKAVMNCPSVRIHVVSSVIKAVSKEVSGLCGKSRPSLLRKTSKEDLQSFDLQKLCEEWQERAPIFYAFLLNSASRPKPANRKSTWFGSVALAGSILLKQRNREMNATARCCCS</sequence>
<dbReference type="Proteomes" id="UP000225706">
    <property type="component" value="Unassembled WGS sequence"/>
</dbReference>
<keyword evidence="3" id="KW-1185">Reference proteome</keyword>
<reference evidence="3" key="1">
    <citation type="journal article" date="2017" name="bioRxiv">
        <title>Comparative analysis of the genomes of Stylophora pistillata and Acropora digitifera provides evidence for extensive differences between species of corals.</title>
        <authorList>
            <person name="Voolstra C.R."/>
            <person name="Li Y."/>
            <person name="Liew Y.J."/>
            <person name="Baumgarten S."/>
            <person name="Zoccola D."/>
            <person name="Flot J.-F."/>
            <person name="Tambutte S."/>
            <person name="Allemand D."/>
            <person name="Aranda M."/>
        </authorList>
    </citation>
    <scope>NUCLEOTIDE SEQUENCE [LARGE SCALE GENOMIC DNA]</scope>
</reference>
<evidence type="ECO:0000256" key="1">
    <source>
        <dbReference type="SAM" id="MobiDB-lite"/>
    </source>
</evidence>
<name>A0A2B4SHC1_STYPI</name>
<accession>A0A2B4SHC1</accession>
<comment type="caution">
    <text evidence="2">The sequence shown here is derived from an EMBL/GenBank/DDBJ whole genome shotgun (WGS) entry which is preliminary data.</text>
</comment>
<protein>
    <submittedName>
        <fullName evidence="2">Uncharacterized protein</fullName>
    </submittedName>
</protein>
<evidence type="ECO:0000313" key="3">
    <source>
        <dbReference type="Proteomes" id="UP000225706"/>
    </source>
</evidence>
<dbReference type="OrthoDB" id="5989504at2759"/>
<evidence type="ECO:0000313" key="2">
    <source>
        <dbReference type="EMBL" id="PFX30074.1"/>
    </source>
</evidence>
<organism evidence="2 3">
    <name type="scientific">Stylophora pistillata</name>
    <name type="common">Smooth cauliflower coral</name>
    <dbReference type="NCBI Taxonomy" id="50429"/>
    <lineage>
        <taxon>Eukaryota</taxon>
        <taxon>Metazoa</taxon>
        <taxon>Cnidaria</taxon>
        <taxon>Anthozoa</taxon>
        <taxon>Hexacorallia</taxon>
        <taxon>Scleractinia</taxon>
        <taxon>Astrocoeniina</taxon>
        <taxon>Pocilloporidae</taxon>
        <taxon>Stylophora</taxon>
    </lineage>
</organism>
<feature type="region of interest" description="Disordered" evidence="1">
    <location>
        <begin position="42"/>
        <end position="61"/>
    </location>
</feature>
<gene>
    <name evidence="2" type="ORF">AWC38_SpisGene5163</name>
</gene>
<feature type="compositionally biased region" description="Basic and acidic residues" evidence="1">
    <location>
        <begin position="42"/>
        <end position="55"/>
    </location>
</feature>
<dbReference type="AlphaFoldDB" id="A0A2B4SHC1"/>